<organism evidence="1 2">
    <name type="scientific">Lachnoanaerobaculum umeaense</name>
    <dbReference type="NCBI Taxonomy" id="617123"/>
    <lineage>
        <taxon>Bacteria</taxon>
        <taxon>Bacillati</taxon>
        <taxon>Bacillota</taxon>
        <taxon>Clostridia</taxon>
        <taxon>Lachnospirales</taxon>
        <taxon>Lachnospiraceae</taxon>
        <taxon>Lachnoanaerobaculum</taxon>
    </lineage>
</organism>
<dbReference type="SUPFAM" id="SSF55729">
    <property type="entry name" value="Acyl-CoA N-acyltransferases (Nat)"/>
    <property type="match status" value="1"/>
</dbReference>
<dbReference type="EMBL" id="CP032364">
    <property type="protein sequence ID" value="AYA98982.1"/>
    <property type="molecule type" value="Genomic_DNA"/>
</dbReference>
<dbReference type="CDD" id="cd04301">
    <property type="entry name" value="NAT_SF"/>
    <property type="match status" value="1"/>
</dbReference>
<dbReference type="OrthoDB" id="7163760at2"/>
<keyword evidence="1" id="KW-0808">Transferase</keyword>
<dbReference type="GO" id="GO:0016747">
    <property type="term" value="F:acyltransferase activity, transferring groups other than amino-acyl groups"/>
    <property type="evidence" value="ECO:0007669"/>
    <property type="project" value="InterPro"/>
</dbReference>
<protein>
    <submittedName>
        <fullName evidence="1">GNAT family N-acetyltransferase</fullName>
    </submittedName>
</protein>
<dbReference type="Pfam" id="PF00583">
    <property type="entry name" value="Acetyltransf_1"/>
    <property type="match status" value="1"/>
</dbReference>
<proteinExistence type="predicted"/>
<keyword evidence="2" id="KW-1185">Reference proteome</keyword>
<dbReference type="PROSITE" id="PS51186">
    <property type="entry name" value="GNAT"/>
    <property type="match status" value="1"/>
</dbReference>
<dbReference type="Gene3D" id="3.40.630.30">
    <property type="match status" value="1"/>
</dbReference>
<evidence type="ECO:0000313" key="1">
    <source>
        <dbReference type="EMBL" id="AYA98982.1"/>
    </source>
</evidence>
<dbReference type="KEGG" id="lua:D4A81_03010"/>
<dbReference type="InterPro" id="IPR000182">
    <property type="entry name" value="GNAT_dom"/>
</dbReference>
<sequence>MNIIKRRVLSEDMINQINSIVEAQDKEQHLPLYFDFSDERCAYYLCYENENLMSVLALFEIDTNVYEVIAFTDINNRKKGYFKSLLDHLSNDLKSGAKVSFLCERNYTPAIATADRLSLIYDCTETMMELDLSTYVIEKKLDIDIFEDDDDIYYIYYRDEEIGSFNFYTFSFDINDIYFHSFNIYDEYRNKGLGKLSMMAIISFIKNLGKTKIHLQLLLENKPAYKIYTDLGFCISSEISYYKKFIQ</sequence>
<dbReference type="Proteomes" id="UP000265562">
    <property type="component" value="Chromosome"/>
</dbReference>
<gene>
    <name evidence="1" type="ORF">D4A81_03010</name>
</gene>
<name>A0A385PYB5_9FIRM</name>
<dbReference type="RefSeq" id="WP_111525200.1">
    <property type="nucleotide sequence ID" value="NZ_CP032364.1"/>
</dbReference>
<dbReference type="InterPro" id="IPR016181">
    <property type="entry name" value="Acyl_CoA_acyltransferase"/>
</dbReference>
<evidence type="ECO:0000313" key="2">
    <source>
        <dbReference type="Proteomes" id="UP000265562"/>
    </source>
</evidence>
<accession>A0A385PYB5</accession>
<dbReference type="AlphaFoldDB" id="A0A385PYB5"/>
<reference evidence="1 2" key="1">
    <citation type="submission" date="2018-09" db="EMBL/GenBank/DDBJ databases">
        <title>Genome sequencing of Lachnoanaerobaculum umeaense DSM 23576.</title>
        <authorList>
            <person name="Kook J.-K."/>
            <person name="Park S.-N."/>
            <person name="Lim Y.K."/>
        </authorList>
    </citation>
    <scope>NUCLEOTIDE SEQUENCE [LARGE SCALE GENOMIC DNA]</scope>
    <source>
        <strain evidence="2">DSM 23576 \ CCUG 58757</strain>
    </source>
</reference>